<gene>
    <name evidence="1" type="ORF">COJ61_14610</name>
</gene>
<comment type="caution">
    <text evidence="1">The sequence shown here is derived from an EMBL/GenBank/DDBJ whole genome shotgun (WGS) entry which is preliminary data.</text>
</comment>
<evidence type="ECO:0000313" key="1">
    <source>
        <dbReference type="EMBL" id="PFM91978.1"/>
    </source>
</evidence>
<evidence type="ECO:0000313" key="2">
    <source>
        <dbReference type="Proteomes" id="UP000223839"/>
    </source>
</evidence>
<protein>
    <submittedName>
        <fullName evidence="1">Uncharacterized protein</fullName>
    </submittedName>
</protein>
<reference evidence="1 2" key="1">
    <citation type="submission" date="2017-09" db="EMBL/GenBank/DDBJ databases">
        <title>Large-scale bioinformatics analysis of Bacillus genomes uncovers conserved roles of natural products in bacterial physiology.</title>
        <authorList>
            <consortium name="Agbiome Team Llc"/>
            <person name="Bleich R.M."/>
            <person name="Grubbs K.J."/>
            <person name="Santa Maria K.C."/>
            <person name="Allen S.E."/>
            <person name="Farag S."/>
            <person name="Shank E.A."/>
            <person name="Bowers A."/>
        </authorList>
    </citation>
    <scope>NUCLEOTIDE SEQUENCE [LARGE SCALE GENOMIC DNA]</scope>
    <source>
        <strain evidence="1 2">AFS077661</strain>
    </source>
</reference>
<dbReference type="RefSeq" id="WP_097920401.1">
    <property type="nucleotide sequence ID" value="NZ_NUYG01000027.1"/>
</dbReference>
<accession>A0AB36TVU7</accession>
<dbReference type="EMBL" id="NUYG01000027">
    <property type="protein sequence ID" value="PFM91978.1"/>
    <property type="molecule type" value="Genomic_DNA"/>
</dbReference>
<sequence length="386" mass="45533">MHKILLERLEEIINSNAITTAYIDLRAIQKLILNVQKSKEFKSTHVYSLLRDMCLIIDEVIDAFFKDSINVDERISKIRNHVHLYGKKRGQNQKIYRKILDYHIEAYGDDVNNIGFYLNSDGEVVGSTLYAAYILLDTKNLPFPMIEKSTHVAERNFSFAKYIGELSSTLANAIEKELVLQVTENIGAIEEIYNEEIYGCKDINHKDLFVLESDVANTFIFRLILSLQEISDVIWLRDRYIERLNQVAFLDLYIMLKLTTLKTDEIMDNLLNIKQHSKELFYEWNNERNGEIESLLKKYEQEMKEECSTMRNMIHYDIESKNEESNFVGHLNNKVNQESDYLINTINVIIDLYLRPLRYEILHYLKIKEIKSLSDWEMIMNRLSKL</sequence>
<organism evidence="1 2">
    <name type="scientific">Bacillus thuringiensis</name>
    <dbReference type="NCBI Taxonomy" id="1428"/>
    <lineage>
        <taxon>Bacteria</taxon>
        <taxon>Bacillati</taxon>
        <taxon>Bacillota</taxon>
        <taxon>Bacilli</taxon>
        <taxon>Bacillales</taxon>
        <taxon>Bacillaceae</taxon>
        <taxon>Bacillus</taxon>
        <taxon>Bacillus cereus group</taxon>
    </lineage>
</organism>
<dbReference type="Proteomes" id="UP000223839">
    <property type="component" value="Unassembled WGS sequence"/>
</dbReference>
<proteinExistence type="predicted"/>
<dbReference type="AlphaFoldDB" id="A0AB36TVU7"/>
<name>A0AB36TVU7_BACTU</name>